<dbReference type="Pfam" id="PF00270">
    <property type="entry name" value="DEAD"/>
    <property type="match status" value="2"/>
</dbReference>
<dbReference type="Gene3D" id="3.40.50.300">
    <property type="entry name" value="P-loop containing nucleotide triphosphate hydrolases"/>
    <property type="match status" value="4"/>
</dbReference>
<dbReference type="SMART" id="SM00487">
    <property type="entry name" value="DEXDc"/>
    <property type="match status" value="2"/>
</dbReference>
<dbReference type="Pfam" id="PF23445">
    <property type="entry name" value="WHD_SNRNP200"/>
    <property type="match status" value="2"/>
</dbReference>
<feature type="domain" description="Helicase ATP-binding" evidence="7">
    <location>
        <begin position="1329"/>
        <end position="1506"/>
    </location>
</feature>
<dbReference type="PANTHER" id="PTHR47961:SF4">
    <property type="entry name" value="ACTIVATING SIGNAL COINTEGRATOR 1 COMPLEX SUBUNIT 3"/>
    <property type="match status" value="1"/>
</dbReference>
<dbReference type="GO" id="GO:0000712">
    <property type="term" value="P:resolution of meiotic recombination intermediates"/>
    <property type="evidence" value="ECO:0007669"/>
    <property type="project" value="TreeGrafter"/>
</dbReference>
<dbReference type="GO" id="GO:0042802">
    <property type="term" value="F:identical protein binding"/>
    <property type="evidence" value="ECO:0007669"/>
    <property type="project" value="EnsemblFungi"/>
</dbReference>
<dbReference type="InterPro" id="IPR036388">
    <property type="entry name" value="WH-like_DNA-bd_sf"/>
</dbReference>
<proteinExistence type="predicted"/>
<dbReference type="GO" id="GO:0005524">
    <property type="term" value="F:ATP binding"/>
    <property type="evidence" value="ECO:0007669"/>
    <property type="project" value="UniProtKB-KW"/>
</dbReference>
<dbReference type="Pfam" id="PF00271">
    <property type="entry name" value="Helicase_C"/>
    <property type="match status" value="1"/>
</dbReference>
<dbReference type="FunFam" id="2.60.40.150:FF:000133">
    <property type="entry name" value="Pre-mRNA splicing helicase, putative"/>
    <property type="match status" value="1"/>
</dbReference>
<dbReference type="InterPro" id="IPR027417">
    <property type="entry name" value="P-loop_NTPase"/>
</dbReference>
<dbReference type="FunFam" id="1.10.10.10:FF:000012">
    <property type="entry name" value="U5 small nuclear ribonucleoprotein helicase"/>
    <property type="match status" value="1"/>
</dbReference>
<dbReference type="Gene3D" id="1.10.10.10">
    <property type="entry name" value="Winged helix-like DNA-binding domain superfamily/Winged helix DNA-binding domain"/>
    <property type="match status" value="2"/>
</dbReference>
<sequence length="2145" mass="246439">MQEPNPEFNKQYKYEEMSNKVLRNDRTRRRDDKDDSNPVSLAGQISVKDMGTRVSQEKTSDRPVIKEKDIPKQSNPNNYSYTGTLENISYHPTNEETAHIFDLIMVEIHNFLPDSSHDVIISAADSVLEILKQEDTPPAEKRKEITELLDTKINDIEFNGLINLAKRITDYDIQMISEDMDNEDNDQGIAVMFDNSDEEEDDGIEHNVAEEVEDDKQPEVSEEAENGLNDEAVIKTNDKPSKKETIVVPLHEIDQFYLQRKISSTLVDSDPSIIQQVTNKFVQFLSSYELSTRELENELMELMNYEHFDLIKFSIENRWRLVFKIKFLENESEESKQKILEDMAKLKLDSLILEFENQSEDATPGKKRKLSQDDDDESNKKTKTSIIKPKREPKIVDLDSMSFDQGSHLMTNTKIKLPQGSYQQNKKLYDVISIPPPSPPPSLEECNEKLVSISELPEWTRCVFPSSETSSLNRIQSKIFPSAFNSDENLLICAPTGAGKTNVAMLTILRAIHNYRDPETGQLDLRNFKIVYIAPLKALVQEQMREFQRRLTANFGIIVNELTGDSSLSKQQISETQVLVTTPEKWDVITRKSSDLSYTNLTRLIIIDEIHLLHDERGPVLESIISRTLRQVEYTNDPVRLVGLSATLPNYEDVANLLRVDFKKGLFYFDSSYRPCPLEQQFIGIKEKKAIKKLSAMNEACYDKLLDCANNKHQMIIFVHSRKDTYKTAKWLHEKLVQDDKLDVVLKSDSGSREILKSEAEEMDNRSLKEIVPAGFGIHHAGLNKRERSVVEDLFAQGHLQVLVSTATLAWGVNLPAHTVVIKGTETYSPERGTWVQLSPQDILQMLGRAGRPRYDKSGEGVIITSQDEIQYYLAILNQQLPIESQLMTKLADNLNAEIVLGTIKSREDAVNWLGYTYLYIRMLRSPALYHVGADYKDDENLYWKRVDLIHSALTILHENKLLVYNHENGDIKSTELGKISSHYYINYETINMYNNQLKPWSTEIDILKIFSMSGEFKFIPVRQEEKIEVAKLLEKCPFPIRENPNDPLAKVNVLLQAYISRLTLDGFALMADMIYITQSGGRLLRAIHEITLRKNWSALSKITLDLCKMVEKRMWLTNSPFRQFGALVPREIVKASENSHLPWVSYFNLNASELAEAINFKGNSQKAYDLLRQFPKLTLNTYAQPITASLLRVQLEVIPDWKWNPSIHGNFESFWLLVEDCGGEKILFSDYLRIYRNNAEKEHLVEFTIPILDPVEPVYFITLINEKWLHSAWRVPLVITDMKIPKKFPPFTDLLDLQSIPTASLKIPEFIETFEFSYFNKFQSQVFQALFNSNENVFIGASKGCGKTVCAELAILKHWKQNKGRIVYINPTQEIIDKQLKIWRKIYSKITEPSKVINKLSGDLTTDIGLLSSSHLVLATPEQFEFVSRRWRQRKSVQAIELLINDDAHMVGNGSRGIAYEILVARMRLISTQVENGLRIIALSNSLSNGRDFGEWIGCTKQNVFNFDPSNRFNKIKEIRLQASNFNDNDSFMQSLIRPSYQFLKDNTKEGKSIVFVPTRKQCIETAFKYIQHSSNDNWSLLRTDLEILEPYLKRITDKSLTECLSRGIGLYYNNMSQTDKLIIEKLFNNNVLSILIASKDTCYYCPSANNIVVLSTQEFEGKEHRFIDYSINNILEMVGCCKDDVNEAKSLIFTNSAKLNYYNKFLNEALPIESFLNVCLPDAFITEVSTRTFKTRQDCIDWLTFTYFYRRLLANPSFYDVKDTSHLGISEFLSVLVESTLKELEEAKIIEIEESEDSEESGEEEEEIVPLNGAMISAYYNVSFNTVKEFNRLGNKTKLKGILEIITSASEFDVLPIRQNEEAILSKVHNKVPVKASDVDYESPYFKAFLLLQAHFSRIPLPLDLANDQKVVLESALKILYACIDTLSSEGYLNAIHAMDLSQMIVQAVWNRDNPLKQVPYFDEAILNRCKKGKVETVYDIMSLEDEERNDILRLGDDKLNKVAEFVNQYPNIDISYELDLSETVKSNEPKEIIIKLERDEDMDDLNVVAPFYPFPKKESWWIVIGDASSRQLYAIKKATIDKESQRIKMEFTIPNAGHHNLSIWCMCDSYVDADKETSLEIEVEEGEEGEEAEADDENEEEE</sequence>
<dbReference type="InterPro" id="IPR014001">
    <property type="entry name" value="Helicase_ATP-bd"/>
</dbReference>
<dbReference type="InterPro" id="IPR035892">
    <property type="entry name" value="C2_domain_sf"/>
</dbReference>
<dbReference type="SUPFAM" id="SSF81296">
    <property type="entry name" value="E set domains"/>
    <property type="match status" value="1"/>
</dbReference>
<dbReference type="FunFam" id="1.10.150.20:FF:000013">
    <property type="entry name" value="U5 small nuclear ribonucleoprotein kDa helicase"/>
    <property type="match status" value="1"/>
</dbReference>
<keyword evidence="4" id="KW-0347">Helicase</keyword>
<keyword evidence="5" id="KW-0067">ATP-binding</keyword>
<protein>
    <submittedName>
        <fullName evidence="9">DEHA2G12892p</fullName>
    </submittedName>
</protein>
<dbReference type="Proteomes" id="UP000000599">
    <property type="component" value="Chromosome G"/>
</dbReference>
<dbReference type="InterPro" id="IPR050474">
    <property type="entry name" value="Hel308_SKI2-like"/>
</dbReference>
<dbReference type="PIRSF" id="PIRSF039073">
    <property type="entry name" value="BRR2"/>
    <property type="match status" value="1"/>
</dbReference>
<dbReference type="InterPro" id="IPR004179">
    <property type="entry name" value="Sec63-dom"/>
</dbReference>
<dbReference type="Pfam" id="PF21188">
    <property type="entry name" value="BRR2_plug"/>
    <property type="match status" value="1"/>
</dbReference>
<dbReference type="GO" id="GO:0046540">
    <property type="term" value="C:U4/U6 x U5 tri-snRNP complex"/>
    <property type="evidence" value="ECO:0007669"/>
    <property type="project" value="EnsemblFungi"/>
</dbReference>
<feature type="region of interest" description="Disordered" evidence="6">
    <location>
        <begin position="1"/>
        <end position="78"/>
    </location>
</feature>
<evidence type="ECO:0000256" key="6">
    <source>
        <dbReference type="SAM" id="MobiDB-lite"/>
    </source>
</evidence>
<evidence type="ECO:0000256" key="1">
    <source>
        <dbReference type="ARBA" id="ARBA00022737"/>
    </source>
</evidence>
<dbReference type="GO" id="GO:0003678">
    <property type="term" value="F:DNA helicase activity"/>
    <property type="evidence" value="ECO:0007669"/>
    <property type="project" value="TreeGrafter"/>
</dbReference>
<evidence type="ECO:0000259" key="8">
    <source>
        <dbReference type="PROSITE" id="PS51194"/>
    </source>
</evidence>
<dbReference type="PANTHER" id="PTHR47961">
    <property type="entry name" value="DNA POLYMERASE THETA, PUTATIVE (AFU_ORTHOLOGUE AFUA_1G05260)-RELATED"/>
    <property type="match status" value="1"/>
</dbReference>
<dbReference type="FunFam" id="3.40.50.300:FF:000254">
    <property type="entry name" value="U5 small nuclear ribonucleoprotein helicase"/>
    <property type="match status" value="1"/>
</dbReference>
<evidence type="ECO:0000313" key="9">
    <source>
        <dbReference type="EMBL" id="CAG90584.2"/>
    </source>
</evidence>
<dbReference type="InterPro" id="IPR048863">
    <property type="entry name" value="BRR2_plug"/>
</dbReference>
<dbReference type="Pfam" id="PF02889">
    <property type="entry name" value="Sec63"/>
    <property type="match status" value="2"/>
</dbReference>
<dbReference type="OMA" id="WISCETE"/>
<evidence type="ECO:0000313" key="10">
    <source>
        <dbReference type="Proteomes" id="UP000000599"/>
    </source>
</evidence>
<dbReference type="InterPro" id="IPR001650">
    <property type="entry name" value="Helicase_C-like"/>
</dbReference>
<name>Q6BI73_DEBHA</name>
<evidence type="ECO:0000256" key="3">
    <source>
        <dbReference type="ARBA" id="ARBA00022801"/>
    </source>
</evidence>
<dbReference type="FunFam" id="1.10.3380.10:FF:000002">
    <property type="entry name" value="Activating signal cointegrator 1 complex subunit 3"/>
    <property type="match status" value="1"/>
</dbReference>
<dbReference type="GO" id="GO:0000974">
    <property type="term" value="C:Prp19 complex"/>
    <property type="evidence" value="ECO:0007669"/>
    <property type="project" value="EnsemblFungi"/>
</dbReference>
<keyword evidence="1" id="KW-0677">Repeat</keyword>
<keyword evidence="3" id="KW-0378">Hydrolase</keyword>
<feature type="region of interest" description="Disordered" evidence="6">
    <location>
        <begin position="359"/>
        <end position="385"/>
    </location>
</feature>
<dbReference type="FunFam" id="3.40.50.300:FF:000102">
    <property type="entry name" value="RNA helicase, activating signal cointegrator 1"/>
    <property type="match status" value="1"/>
</dbReference>
<reference evidence="9 10" key="1">
    <citation type="journal article" date="2004" name="Nature">
        <title>Genome evolution in yeasts.</title>
        <authorList>
            <consortium name="Genolevures"/>
            <person name="Dujon B."/>
            <person name="Sherman D."/>
            <person name="Fischer G."/>
            <person name="Durrens P."/>
            <person name="Casaregola S."/>
            <person name="Lafontaine I."/>
            <person name="de Montigny J."/>
            <person name="Marck C."/>
            <person name="Neuveglise C."/>
            <person name="Talla E."/>
            <person name="Goffard N."/>
            <person name="Frangeul L."/>
            <person name="Aigle M."/>
            <person name="Anthouard V."/>
            <person name="Babour A."/>
            <person name="Barbe V."/>
            <person name="Barnay S."/>
            <person name="Blanchin S."/>
            <person name="Beckerich J.M."/>
            <person name="Beyne E."/>
            <person name="Bleykasten C."/>
            <person name="Boisrame A."/>
            <person name="Boyer J."/>
            <person name="Cattolico L."/>
            <person name="Confanioleri F."/>
            <person name="de Daruvar A."/>
            <person name="Despons L."/>
            <person name="Fabre E."/>
            <person name="Fairhead C."/>
            <person name="Ferry-Dumazet H."/>
            <person name="Groppi A."/>
            <person name="Hantraye F."/>
            <person name="Hennequin C."/>
            <person name="Jauniaux N."/>
            <person name="Joyet P."/>
            <person name="Kachouri R."/>
            <person name="Kerrest A."/>
            <person name="Koszul R."/>
            <person name="Lemaire M."/>
            <person name="Lesur I."/>
            <person name="Ma L."/>
            <person name="Muller H."/>
            <person name="Nicaud J.M."/>
            <person name="Nikolski M."/>
            <person name="Oztas S."/>
            <person name="Ozier-Kalogeropoulos O."/>
            <person name="Pellenz S."/>
            <person name="Potier S."/>
            <person name="Richard G.F."/>
            <person name="Straub M.L."/>
            <person name="Suleau A."/>
            <person name="Swennene D."/>
            <person name="Tekaia F."/>
            <person name="Wesolowski-Louvel M."/>
            <person name="Westhof E."/>
            <person name="Wirth B."/>
            <person name="Zeniou-Meyer M."/>
            <person name="Zivanovic I."/>
            <person name="Bolotin-Fukuhara M."/>
            <person name="Thierry A."/>
            <person name="Bouchier C."/>
            <person name="Caudron B."/>
            <person name="Scarpelli C."/>
            <person name="Gaillardin C."/>
            <person name="Weissenbach J."/>
            <person name="Wincker P."/>
            <person name="Souciet J.L."/>
        </authorList>
    </citation>
    <scope>NUCLEOTIDE SEQUENCE [LARGE SCALE GENOMIC DNA]</scope>
    <source>
        <strain evidence="10">ATCC 36239 / CBS 767 / BCRC 21394 / JCM 1990 / NBRC 0083 / IGC 2968</strain>
    </source>
</reference>
<feature type="compositionally biased region" description="Basic and acidic residues" evidence="6">
    <location>
        <begin position="10"/>
        <end position="36"/>
    </location>
</feature>
<keyword evidence="10" id="KW-1185">Reference proteome</keyword>
<feature type="domain" description="Helicase ATP-binding" evidence="7">
    <location>
        <begin position="481"/>
        <end position="666"/>
    </location>
</feature>
<dbReference type="EMBL" id="CR382139">
    <property type="protein sequence ID" value="CAG90584.2"/>
    <property type="molecule type" value="Genomic_DNA"/>
</dbReference>
<feature type="domain" description="Helicase C-terminal" evidence="8">
    <location>
        <begin position="677"/>
        <end position="912"/>
    </location>
</feature>
<dbReference type="KEGG" id="dha:DEHA2G12892g"/>
<dbReference type="InParanoid" id="Q6BI73"/>
<evidence type="ECO:0000259" key="7">
    <source>
        <dbReference type="PROSITE" id="PS51192"/>
    </source>
</evidence>
<dbReference type="SMART" id="SM00973">
    <property type="entry name" value="Sec63"/>
    <property type="match status" value="2"/>
</dbReference>
<dbReference type="InterPro" id="IPR041094">
    <property type="entry name" value="Brr2_helicase_PWI"/>
</dbReference>
<dbReference type="GO" id="GO:0016787">
    <property type="term" value="F:hydrolase activity"/>
    <property type="evidence" value="ECO:0007669"/>
    <property type="project" value="UniProtKB-KW"/>
</dbReference>
<dbReference type="InterPro" id="IPR036390">
    <property type="entry name" value="WH_DNA-bd_sf"/>
</dbReference>
<keyword evidence="2" id="KW-0547">Nucleotide-binding</keyword>
<dbReference type="GO" id="GO:0005682">
    <property type="term" value="C:U5 snRNP"/>
    <property type="evidence" value="ECO:0007669"/>
    <property type="project" value="EnsemblFungi"/>
</dbReference>
<dbReference type="SUPFAM" id="SSF52540">
    <property type="entry name" value="P-loop containing nucleoside triphosphate hydrolases"/>
    <property type="match status" value="3"/>
</dbReference>
<evidence type="ECO:0000256" key="2">
    <source>
        <dbReference type="ARBA" id="ARBA00022741"/>
    </source>
</evidence>
<evidence type="ECO:0000256" key="5">
    <source>
        <dbReference type="ARBA" id="ARBA00022840"/>
    </source>
</evidence>
<dbReference type="GO" id="GO:0003724">
    <property type="term" value="F:RNA helicase activity"/>
    <property type="evidence" value="ECO:0007669"/>
    <property type="project" value="EnsemblFungi"/>
</dbReference>
<dbReference type="GO" id="GO:0003676">
    <property type="term" value="F:nucleic acid binding"/>
    <property type="evidence" value="ECO:0007669"/>
    <property type="project" value="InterPro"/>
</dbReference>
<dbReference type="RefSeq" id="XP_462098.2">
    <property type="nucleotide sequence ID" value="XM_462098.1"/>
</dbReference>
<dbReference type="GO" id="GO:0000388">
    <property type="term" value="P:spliceosome conformational change to release U4 (or U4atac) and U1 (or U11)"/>
    <property type="evidence" value="ECO:0007669"/>
    <property type="project" value="EnsemblFungi"/>
</dbReference>
<dbReference type="HOGENOM" id="CLU_000335_1_0_1"/>
<dbReference type="PROSITE" id="PS51192">
    <property type="entry name" value="HELICASE_ATP_BIND_1"/>
    <property type="match status" value="2"/>
</dbReference>
<dbReference type="Gene3D" id="1.10.3380.10">
    <property type="entry name" value="Sec63 N-terminal domain-like domain"/>
    <property type="match status" value="2"/>
</dbReference>
<dbReference type="SUPFAM" id="SSF46785">
    <property type="entry name" value="Winged helix' DNA-binding domain"/>
    <property type="match status" value="1"/>
</dbReference>
<feature type="region of interest" description="Disordered" evidence="6">
    <location>
        <begin position="2119"/>
        <end position="2145"/>
    </location>
</feature>
<dbReference type="InterPro" id="IPR057842">
    <property type="entry name" value="WH_MER3"/>
</dbReference>
<dbReference type="Pfam" id="PF18149">
    <property type="entry name" value="Helicase_PWI"/>
    <property type="match status" value="1"/>
</dbReference>
<accession>Q6BI73</accession>
<dbReference type="STRING" id="284592.Q6BI73"/>
<gene>
    <name evidence="9" type="ordered locus">DEHA2G12892g</name>
</gene>
<dbReference type="InterPro" id="IPR014756">
    <property type="entry name" value="Ig_E-set"/>
</dbReference>
<dbReference type="GeneID" id="2905011"/>
<feature type="compositionally biased region" description="Acidic residues" evidence="6">
    <location>
        <begin position="2122"/>
        <end position="2145"/>
    </location>
</feature>
<dbReference type="PROSITE" id="PS51194">
    <property type="entry name" value="HELICASE_CTER"/>
    <property type="match status" value="1"/>
</dbReference>
<dbReference type="FunCoup" id="Q6BI73">
    <property type="interactions" value="1368"/>
</dbReference>
<dbReference type="FunFam" id="1.10.3380.10:FF:000001">
    <property type="entry name" value="U5 small nuclear ribonucleoprotein helicase"/>
    <property type="match status" value="1"/>
</dbReference>
<dbReference type="InterPro" id="IPR003593">
    <property type="entry name" value="AAA+_ATPase"/>
</dbReference>
<dbReference type="SUPFAM" id="SSF158702">
    <property type="entry name" value="Sec63 N-terminal domain-like"/>
    <property type="match status" value="2"/>
</dbReference>
<dbReference type="VEuPathDB" id="FungiDB:DEHA2G12892g"/>
<dbReference type="InterPro" id="IPR011545">
    <property type="entry name" value="DEAD/DEAH_box_helicase_dom"/>
</dbReference>
<dbReference type="Gene3D" id="2.60.40.150">
    <property type="entry name" value="C2 domain"/>
    <property type="match status" value="2"/>
</dbReference>
<dbReference type="OrthoDB" id="5575at2759"/>
<dbReference type="Gene3D" id="1.10.150.20">
    <property type="entry name" value="5' to 3' exonuclease, C-terminal subdomain"/>
    <property type="match status" value="2"/>
</dbReference>
<dbReference type="CDD" id="cd18019">
    <property type="entry name" value="DEXHc_Brr2_1"/>
    <property type="match status" value="1"/>
</dbReference>
<dbReference type="SMART" id="SM00490">
    <property type="entry name" value="HELICc"/>
    <property type="match status" value="1"/>
</dbReference>
<organism evidence="9 10">
    <name type="scientific">Debaryomyces hansenii (strain ATCC 36239 / CBS 767 / BCRC 21394 / JCM 1990 / NBRC 0083 / IGC 2968)</name>
    <name type="common">Yeast</name>
    <name type="synonym">Torulaspora hansenii</name>
    <dbReference type="NCBI Taxonomy" id="284592"/>
    <lineage>
        <taxon>Eukaryota</taxon>
        <taxon>Fungi</taxon>
        <taxon>Dikarya</taxon>
        <taxon>Ascomycota</taxon>
        <taxon>Saccharomycotina</taxon>
        <taxon>Pichiomycetes</taxon>
        <taxon>Debaryomycetaceae</taxon>
        <taxon>Debaryomyces</taxon>
    </lineage>
</organism>
<dbReference type="eggNOG" id="KOG0951">
    <property type="taxonomic scope" value="Eukaryota"/>
</dbReference>
<dbReference type="FunFam" id="3.40.50.300:FF:000062">
    <property type="entry name" value="U5 small nuclear ribonucleoprotein helicase"/>
    <property type="match status" value="1"/>
</dbReference>
<feature type="compositionally biased region" description="Basic and acidic residues" evidence="6">
    <location>
        <begin position="55"/>
        <end position="71"/>
    </location>
</feature>
<dbReference type="CDD" id="cd18021">
    <property type="entry name" value="DEXHc_Brr2_2"/>
    <property type="match status" value="1"/>
</dbReference>
<dbReference type="SMART" id="SM00382">
    <property type="entry name" value="AAA"/>
    <property type="match status" value="2"/>
</dbReference>
<dbReference type="FunFam" id="1.10.10.10:FF:000024">
    <property type="entry name" value="U5 small nuclear ribonucleoprotein helicase"/>
    <property type="match status" value="1"/>
</dbReference>
<dbReference type="CDD" id="cd18795">
    <property type="entry name" value="SF2_C_Ski2"/>
    <property type="match status" value="1"/>
</dbReference>
<evidence type="ECO:0000256" key="4">
    <source>
        <dbReference type="ARBA" id="ARBA00022806"/>
    </source>
</evidence>